<dbReference type="CDD" id="cd01822">
    <property type="entry name" value="Lysophospholipase_L1_like"/>
    <property type="match status" value="1"/>
</dbReference>
<dbReference type="RefSeq" id="WP_069859153.1">
    <property type="nucleotide sequence ID" value="NZ_BDFE01000016.1"/>
</dbReference>
<dbReference type="PANTHER" id="PTHR30383">
    <property type="entry name" value="THIOESTERASE 1/PROTEASE 1/LYSOPHOSPHOLIPASE L1"/>
    <property type="match status" value="1"/>
</dbReference>
<protein>
    <submittedName>
        <fullName evidence="2">Arylesterase</fullName>
    </submittedName>
</protein>
<name>A0A194AI79_9BACT</name>
<feature type="domain" description="SGNH hydrolase-type esterase" evidence="1">
    <location>
        <begin position="43"/>
        <end position="201"/>
    </location>
</feature>
<sequence>MTPFLWGAWTRILLLVGCLFIVPAGLPAHAQSPDSTPTMHILAFGDSLTAGYRLGPQKSFASRLEAALLQEGYDVRVTNAGISGDTTSAGRSRLAWSLEDTPHLVILELGANDALRGIDPAIIRDNLAAMIKACLATGSRVLLCGITPPGNFGPQYARTFSAMYEELAEQFTIPLYPAFLKDILGNPRLTLDDGLHPNPQGVDKMVANILPQVTSLLDDIMSESVHSLEHDRPD</sequence>
<dbReference type="PROSITE" id="PS01098">
    <property type="entry name" value="LIPASE_GDSL_SER"/>
    <property type="match status" value="1"/>
</dbReference>
<evidence type="ECO:0000313" key="3">
    <source>
        <dbReference type="Proteomes" id="UP000095200"/>
    </source>
</evidence>
<organism evidence="2 3">
    <name type="scientific">Desulfoplanes formicivorans</name>
    <dbReference type="NCBI Taxonomy" id="1592317"/>
    <lineage>
        <taxon>Bacteria</taxon>
        <taxon>Pseudomonadati</taxon>
        <taxon>Thermodesulfobacteriota</taxon>
        <taxon>Desulfovibrionia</taxon>
        <taxon>Desulfovibrionales</taxon>
        <taxon>Desulfoplanaceae</taxon>
        <taxon>Desulfoplanes</taxon>
    </lineage>
</organism>
<comment type="caution">
    <text evidence="2">The sequence shown here is derived from an EMBL/GenBank/DDBJ whole genome shotgun (WGS) entry which is preliminary data.</text>
</comment>
<gene>
    <name evidence="2" type="ORF">DPF_1753</name>
</gene>
<evidence type="ECO:0000313" key="2">
    <source>
        <dbReference type="EMBL" id="GAU09033.1"/>
    </source>
</evidence>
<proteinExistence type="predicted"/>
<keyword evidence="3" id="KW-1185">Reference proteome</keyword>
<dbReference type="Pfam" id="PF13472">
    <property type="entry name" value="Lipase_GDSL_2"/>
    <property type="match status" value="1"/>
</dbReference>
<dbReference type="InterPro" id="IPR008265">
    <property type="entry name" value="Lipase_GDSL_AS"/>
</dbReference>
<dbReference type="GO" id="GO:0006629">
    <property type="term" value="P:lipid metabolic process"/>
    <property type="evidence" value="ECO:0007669"/>
    <property type="project" value="InterPro"/>
</dbReference>
<dbReference type="PANTHER" id="PTHR30383:SF24">
    <property type="entry name" value="THIOESTERASE 1_PROTEASE 1_LYSOPHOSPHOLIPASE L1"/>
    <property type="match status" value="1"/>
</dbReference>
<reference evidence="3" key="1">
    <citation type="submission" date="2016-06" db="EMBL/GenBank/DDBJ databases">
        <title>Draft genome sequence of Desulfoplanes formicivorans strain Pf12B.</title>
        <authorList>
            <person name="Watanabe M."/>
            <person name="Kojima H."/>
            <person name="Fukui M."/>
        </authorList>
    </citation>
    <scope>NUCLEOTIDE SEQUENCE [LARGE SCALE GENOMIC DNA]</scope>
    <source>
        <strain evidence="3">Pf12B</strain>
    </source>
</reference>
<dbReference type="EMBL" id="BDFE01000016">
    <property type="protein sequence ID" value="GAU09033.1"/>
    <property type="molecule type" value="Genomic_DNA"/>
</dbReference>
<dbReference type="GO" id="GO:0004622">
    <property type="term" value="F:phosphatidylcholine lysophospholipase activity"/>
    <property type="evidence" value="ECO:0007669"/>
    <property type="project" value="TreeGrafter"/>
</dbReference>
<dbReference type="InterPro" id="IPR036514">
    <property type="entry name" value="SGNH_hydro_sf"/>
</dbReference>
<accession>A0A194AI79</accession>
<dbReference type="Gene3D" id="3.40.50.1110">
    <property type="entry name" value="SGNH hydrolase"/>
    <property type="match status" value="1"/>
</dbReference>
<dbReference type="AlphaFoldDB" id="A0A194AI79"/>
<dbReference type="InterPro" id="IPR051532">
    <property type="entry name" value="Ester_Hydrolysis_Enzymes"/>
</dbReference>
<dbReference type="SUPFAM" id="SSF52266">
    <property type="entry name" value="SGNH hydrolase"/>
    <property type="match status" value="1"/>
</dbReference>
<dbReference type="InterPro" id="IPR013830">
    <property type="entry name" value="SGNH_hydro"/>
</dbReference>
<evidence type="ECO:0000259" key="1">
    <source>
        <dbReference type="Pfam" id="PF13472"/>
    </source>
</evidence>
<dbReference type="STRING" id="1592317.DPF_1753"/>
<dbReference type="Proteomes" id="UP000095200">
    <property type="component" value="Unassembled WGS sequence"/>
</dbReference>